<evidence type="ECO:0000256" key="1">
    <source>
        <dbReference type="SAM" id="Phobius"/>
    </source>
</evidence>
<sequence length="92" mass="10902">MYHLRKPLSKQSKIHFDYRQKYKRQDSYDDKEDLRATTNCFNTDSEPFDGAMRTAKERRKRRLRLALIVLGRIGLVVLQLGAIFGAWIEEQV</sequence>
<feature type="transmembrane region" description="Helical" evidence="1">
    <location>
        <begin position="65"/>
        <end position="88"/>
    </location>
</feature>
<keyword evidence="1" id="KW-1133">Transmembrane helix</keyword>
<evidence type="ECO:0000313" key="2">
    <source>
        <dbReference type="EMBL" id="KAH7253287.1"/>
    </source>
</evidence>
<keyword evidence="1" id="KW-0472">Membrane</keyword>
<organism evidence="2 3">
    <name type="scientific">Fusarium solani</name>
    <name type="common">Filamentous fungus</name>
    <dbReference type="NCBI Taxonomy" id="169388"/>
    <lineage>
        <taxon>Eukaryota</taxon>
        <taxon>Fungi</taxon>
        <taxon>Dikarya</taxon>
        <taxon>Ascomycota</taxon>
        <taxon>Pezizomycotina</taxon>
        <taxon>Sordariomycetes</taxon>
        <taxon>Hypocreomycetidae</taxon>
        <taxon>Hypocreales</taxon>
        <taxon>Nectriaceae</taxon>
        <taxon>Fusarium</taxon>
        <taxon>Fusarium solani species complex</taxon>
    </lineage>
</organism>
<dbReference type="Proteomes" id="UP000736672">
    <property type="component" value="Unassembled WGS sequence"/>
</dbReference>
<keyword evidence="3" id="KW-1185">Reference proteome</keyword>
<keyword evidence="1" id="KW-0812">Transmembrane</keyword>
<name>A0A9P9K8H0_FUSSL</name>
<reference evidence="2" key="1">
    <citation type="journal article" date="2021" name="Nat. Commun.">
        <title>Genetic determinants of endophytism in the Arabidopsis root mycobiome.</title>
        <authorList>
            <person name="Mesny F."/>
            <person name="Miyauchi S."/>
            <person name="Thiergart T."/>
            <person name="Pickel B."/>
            <person name="Atanasova L."/>
            <person name="Karlsson M."/>
            <person name="Huettel B."/>
            <person name="Barry K.W."/>
            <person name="Haridas S."/>
            <person name="Chen C."/>
            <person name="Bauer D."/>
            <person name="Andreopoulos W."/>
            <person name="Pangilinan J."/>
            <person name="LaButti K."/>
            <person name="Riley R."/>
            <person name="Lipzen A."/>
            <person name="Clum A."/>
            <person name="Drula E."/>
            <person name="Henrissat B."/>
            <person name="Kohler A."/>
            <person name="Grigoriev I.V."/>
            <person name="Martin F.M."/>
            <person name="Hacquard S."/>
        </authorList>
    </citation>
    <scope>NUCLEOTIDE SEQUENCE</scope>
    <source>
        <strain evidence="2">FSSC 5 MPI-SDFR-AT-0091</strain>
    </source>
</reference>
<protein>
    <submittedName>
        <fullName evidence="2">Uncharacterized protein</fullName>
    </submittedName>
</protein>
<gene>
    <name evidence="2" type="ORF">B0J15DRAFT_550012</name>
</gene>
<evidence type="ECO:0000313" key="3">
    <source>
        <dbReference type="Proteomes" id="UP000736672"/>
    </source>
</evidence>
<dbReference type="AlphaFoldDB" id="A0A9P9K8H0"/>
<proteinExistence type="predicted"/>
<dbReference type="EMBL" id="JAGTJS010000011">
    <property type="protein sequence ID" value="KAH7253287.1"/>
    <property type="molecule type" value="Genomic_DNA"/>
</dbReference>
<comment type="caution">
    <text evidence="2">The sequence shown here is derived from an EMBL/GenBank/DDBJ whole genome shotgun (WGS) entry which is preliminary data.</text>
</comment>
<accession>A0A9P9K8H0</accession>